<protein>
    <submittedName>
        <fullName evidence="1">Uncharacterized protein</fullName>
    </submittedName>
</protein>
<name>A0A402BJV7_9CHLR</name>
<accession>A0A402BJV7</accession>
<dbReference type="Proteomes" id="UP000287171">
    <property type="component" value="Unassembled WGS sequence"/>
</dbReference>
<sequence>MTQDQQTWSFGTGSVTCDLNDGSVVNVQHLEHPGMNFLLNEQENSWHQAPFRWGKGFLLTNEQGARWNQPQTLTVNTEGLDCTYQLLPSLTLKVSRLFGQHWSETYTLTNTGTTNVDLTSVGISTPFRDLYTSAQESLSGHCHAHIWTGGAYSYAWAWPMRGTGPGLGLALTQGELWSYSIASRNYFTGSQIRGHIYLHLTDRRTPHAMGGQPALQLQAGASLSWSWTLDWFEDFASFSQTLLAPPVELPRLTAQQGEPLLLKRLVNTDVQLILPHTVQASRLSETTTALQSNQAGIAHIDLQWEGKRARVGLLFHRPLREIVEQRIHFLLANQRATERGGTAAAAFVPYDTRWHLRSEASNWSDWSDARERICMPILLQHARMRDWGEKQAIDEALHAFTAFCRHYLITPDNTVLGDSFQDATAKPRLYNFPWFVDYFLNQYHLYGQNEDGETACSILERYYTLGGEHFLAIGIAESTEAVIQLLREQGQQQRAEQLRARLLAHADYMLALGANLPAHEVNYEQSIVAPLLQLLISAQRLNPSEKYIAAIKERLPWLLAFAGPQPHARLRHIAIRHWDGYWFGALRLWGDTFPHYWSVLNAAVLLRLPEEASMSEATTIAHAILDANLVNFNDDGSATCAFVYPSCVDGNPAHVADPLANDQDWALVYALQYQRG</sequence>
<dbReference type="EMBL" id="BIFT01000002">
    <property type="protein sequence ID" value="GCE31623.1"/>
    <property type="molecule type" value="Genomic_DNA"/>
</dbReference>
<gene>
    <name evidence="1" type="ORF">KDA_71070</name>
</gene>
<reference evidence="2" key="1">
    <citation type="submission" date="2018-12" db="EMBL/GenBank/DDBJ databases">
        <title>Tengunoibacter tsumagoiensis gen. nov., sp. nov., Dictyobacter kobayashii sp. nov., D. alpinus sp. nov., and D. joshuensis sp. nov. and description of Dictyobacteraceae fam. nov. within the order Ktedonobacterales isolated from Tengu-no-mugimeshi.</title>
        <authorList>
            <person name="Wang C.M."/>
            <person name="Zheng Y."/>
            <person name="Sakai Y."/>
            <person name="Toyoda A."/>
            <person name="Minakuchi Y."/>
            <person name="Abe K."/>
            <person name="Yokota A."/>
            <person name="Yabe S."/>
        </authorList>
    </citation>
    <scope>NUCLEOTIDE SEQUENCE [LARGE SCALE GENOMIC DNA]</scope>
    <source>
        <strain evidence="2">Uno16</strain>
    </source>
</reference>
<evidence type="ECO:0000313" key="2">
    <source>
        <dbReference type="Proteomes" id="UP000287171"/>
    </source>
</evidence>
<proteinExistence type="predicted"/>
<dbReference type="OrthoDB" id="2479977at2"/>
<organism evidence="1 2">
    <name type="scientific">Dictyobacter alpinus</name>
    <dbReference type="NCBI Taxonomy" id="2014873"/>
    <lineage>
        <taxon>Bacteria</taxon>
        <taxon>Bacillati</taxon>
        <taxon>Chloroflexota</taxon>
        <taxon>Ktedonobacteria</taxon>
        <taxon>Ktedonobacterales</taxon>
        <taxon>Dictyobacteraceae</taxon>
        <taxon>Dictyobacter</taxon>
    </lineage>
</organism>
<dbReference type="RefSeq" id="WP_126631567.1">
    <property type="nucleotide sequence ID" value="NZ_BIFT01000002.1"/>
</dbReference>
<keyword evidence="2" id="KW-1185">Reference proteome</keyword>
<dbReference type="AlphaFoldDB" id="A0A402BJV7"/>
<evidence type="ECO:0000313" key="1">
    <source>
        <dbReference type="EMBL" id="GCE31623.1"/>
    </source>
</evidence>
<comment type="caution">
    <text evidence="1">The sequence shown here is derived from an EMBL/GenBank/DDBJ whole genome shotgun (WGS) entry which is preliminary data.</text>
</comment>